<proteinExistence type="predicted"/>
<dbReference type="Proteomes" id="UP000800303">
    <property type="component" value="Unassembled WGS sequence"/>
</dbReference>
<accession>A0ABX0F3D5</accession>
<evidence type="ECO:0000313" key="1">
    <source>
        <dbReference type="EMBL" id="NGZ74990.1"/>
    </source>
</evidence>
<organism evidence="1 2">
    <name type="scientific">Saccharibacillus alkalitolerans</name>
    <dbReference type="NCBI Taxonomy" id="2705290"/>
    <lineage>
        <taxon>Bacteria</taxon>
        <taxon>Bacillati</taxon>
        <taxon>Bacillota</taxon>
        <taxon>Bacilli</taxon>
        <taxon>Bacillales</taxon>
        <taxon>Paenibacillaceae</taxon>
        <taxon>Saccharibacillus</taxon>
    </lineage>
</organism>
<keyword evidence="2" id="KW-1185">Reference proteome</keyword>
<dbReference type="EMBL" id="JAAFGS010000002">
    <property type="protein sequence ID" value="NGZ74990.1"/>
    <property type="molecule type" value="Genomic_DNA"/>
</dbReference>
<reference evidence="1 2" key="1">
    <citation type="submission" date="2020-01" db="EMBL/GenBank/DDBJ databases">
        <title>Polyphasic characterisation and genomic insights into a novel alkali tolerant bacterium VR-M41.</title>
        <authorList>
            <person name="Vemuluri V.R."/>
        </authorList>
    </citation>
    <scope>NUCLEOTIDE SEQUENCE [LARGE SCALE GENOMIC DNA]</scope>
    <source>
        <strain evidence="1 2">VR-M41</strain>
    </source>
</reference>
<comment type="caution">
    <text evidence="1">The sequence shown here is derived from an EMBL/GenBank/DDBJ whole genome shotgun (WGS) entry which is preliminary data.</text>
</comment>
<evidence type="ECO:0000313" key="2">
    <source>
        <dbReference type="Proteomes" id="UP000800303"/>
    </source>
</evidence>
<name>A0ABX0F3D5_9BACL</name>
<protein>
    <submittedName>
        <fullName evidence="1">Uncharacterized protein</fullName>
    </submittedName>
</protein>
<dbReference type="RefSeq" id="WP_166273317.1">
    <property type="nucleotide sequence ID" value="NZ_JAAFGS010000002.1"/>
</dbReference>
<gene>
    <name evidence="1" type="ORF">GYN08_06650</name>
</gene>
<sequence>MEEKEEIQAILAELPEAHAWILKEILQQEKELLNRKNLQGSNIVNQIMDIVKERVKD</sequence>